<evidence type="ECO:0000256" key="5">
    <source>
        <dbReference type="SAM" id="Phobius"/>
    </source>
</evidence>
<dbReference type="InterPro" id="IPR025423">
    <property type="entry name" value="TMEM205-like"/>
</dbReference>
<dbReference type="PANTHER" id="PTHR23241:SF102">
    <property type="entry name" value="LD23009P"/>
    <property type="match status" value="1"/>
</dbReference>
<keyword evidence="2 5" id="KW-0812">Transmembrane</keyword>
<dbReference type="InterPro" id="IPR053009">
    <property type="entry name" value="Xanthocillin_Biosynth-Assoc"/>
</dbReference>
<keyword evidence="8" id="KW-1185">Reference proteome</keyword>
<evidence type="ECO:0000256" key="3">
    <source>
        <dbReference type="ARBA" id="ARBA00022989"/>
    </source>
</evidence>
<evidence type="ECO:0000256" key="2">
    <source>
        <dbReference type="ARBA" id="ARBA00022692"/>
    </source>
</evidence>
<feature type="domain" description="TMEM205-like" evidence="6">
    <location>
        <begin position="20"/>
        <end position="120"/>
    </location>
</feature>
<evidence type="ECO:0000256" key="4">
    <source>
        <dbReference type="ARBA" id="ARBA00023136"/>
    </source>
</evidence>
<dbReference type="Proteomes" id="UP001055219">
    <property type="component" value="Unassembled WGS sequence"/>
</dbReference>
<sequence length="177" mass="19566">MSLFAMSLLQVLCSPAVHLLSFAGLFGTQLYQSFIVTKVCYTSLPSDAFIRLQRRIFPIYFRMQSVLWLVTALSFPPTGPWSLVQGGAADWASFAIGGLCAVLNLLLFGPNTMRAMLARRELGMAVRGNEENGETDVDLAAAKRRFSKNHAASIHLNLLCIIALSWHGWRLAGRMAF</sequence>
<accession>A0A9P9Y6W9</accession>
<reference evidence="7" key="2">
    <citation type="submission" date="2022-07" db="EMBL/GenBank/DDBJ databases">
        <authorList>
            <person name="Goncalves M.F.M."/>
            <person name="Hilario S."/>
            <person name="Van De Peer Y."/>
            <person name="Esteves A.C."/>
            <person name="Alves A."/>
        </authorList>
    </citation>
    <scope>NUCLEOTIDE SEQUENCE</scope>
    <source>
        <strain evidence="7">MUM 19.33</strain>
    </source>
</reference>
<evidence type="ECO:0000256" key="1">
    <source>
        <dbReference type="ARBA" id="ARBA00004370"/>
    </source>
</evidence>
<comment type="caution">
    <text evidence="7">The sequence shown here is derived from an EMBL/GenBank/DDBJ whole genome shotgun (WGS) entry which is preliminary data.</text>
</comment>
<proteinExistence type="predicted"/>
<dbReference type="Pfam" id="PF13664">
    <property type="entry name" value="DUF4149"/>
    <property type="match status" value="1"/>
</dbReference>
<dbReference type="AlphaFoldDB" id="A0A9P9Y6W9"/>
<dbReference type="GO" id="GO:0016020">
    <property type="term" value="C:membrane"/>
    <property type="evidence" value="ECO:0007669"/>
    <property type="project" value="UniProtKB-SubCell"/>
</dbReference>
<feature type="transmembrane region" description="Helical" evidence="5">
    <location>
        <begin position="151"/>
        <end position="169"/>
    </location>
</feature>
<comment type="subcellular location">
    <subcellularLocation>
        <location evidence="1">Membrane</location>
    </subcellularLocation>
</comment>
<reference evidence="7" key="1">
    <citation type="journal article" date="2021" name="J Fungi (Basel)">
        <title>Genomic and Metabolomic Analyses of the Marine Fungus Emericellopsis cladophorae: Insights into Saltwater Adaptability Mechanisms and Its Biosynthetic Potential.</title>
        <authorList>
            <person name="Goncalves M.F.M."/>
            <person name="Hilario S."/>
            <person name="Van de Peer Y."/>
            <person name="Esteves A.C."/>
            <person name="Alves A."/>
        </authorList>
    </citation>
    <scope>NUCLEOTIDE SEQUENCE</scope>
    <source>
        <strain evidence="7">MUM 19.33</strain>
    </source>
</reference>
<keyword evidence="4 5" id="KW-0472">Membrane</keyword>
<dbReference type="RefSeq" id="XP_051365442.1">
    <property type="nucleotide sequence ID" value="XM_051503084.1"/>
</dbReference>
<dbReference type="PANTHER" id="PTHR23241">
    <property type="entry name" value="LATE EMBRYOGENESIS ABUNDANT PLANTS LEA-RELATED"/>
    <property type="match status" value="1"/>
</dbReference>
<dbReference type="OrthoDB" id="1641132at2759"/>
<feature type="transmembrane region" description="Helical" evidence="5">
    <location>
        <begin position="91"/>
        <end position="110"/>
    </location>
</feature>
<evidence type="ECO:0000313" key="7">
    <source>
        <dbReference type="EMBL" id="KAI6784586.1"/>
    </source>
</evidence>
<dbReference type="EMBL" id="JAGIXG020000004">
    <property type="protein sequence ID" value="KAI6784586.1"/>
    <property type="molecule type" value="Genomic_DNA"/>
</dbReference>
<evidence type="ECO:0000259" key="6">
    <source>
        <dbReference type="Pfam" id="PF13664"/>
    </source>
</evidence>
<dbReference type="GeneID" id="75833109"/>
<keyword evidence="3 5" id="KW-1133">Transmembrane helix</keyword>
<name>A0A9P9Y6W9_9HYPO</name>
<organism evidence="7 8">
    <name type="scientific">Emericellopsis cladophorae</name>
    <dbReference type="NCBI Taxonomy" id="2686198"/>
    <lineage>
        <taxon>Eukaryota</taxon>
        <taxon>Fungi</taxon>
        <taxon>Dikarya</taxon>
        <taxon>Ascomycota</taxon>
        <taxon>Pezizomycotina</taxon>
        <taxon>Sordariomycetes</taxon>
        <taxon>Hypocreomycetidae</taxon>
        <taxon>Hypocreales</taxon>
        <taxon>Bionectriaceae</taxon>
        <taxon>Emericellopsis</taxon>
    </lineage>
</organism>
<feature type="transmembrane region" description="Helical" evidence="5">
    <location>
        <begin position="59"/>
        <end position="79"/>
    </location>
</feature>
<evidence type="ECO:0000313" key="8">
    <source>
        <dbReference type="Proteomes" id="UP001055219"/>
    </source>
</evidence>
<gene>
    <name evidence="7" type="ORF">J7T54_006631</name>
</gene>
<protein>
    <submittedName>
        <fullName evidence="7">Mitochondrial outer membrane protein-like protein</fullName>
    </submittedName>
</protein>